<dbReference type="EMBL" id="JASJQH010000759">
    <property type="protein sequence ID" value="KAK9763003.1"/>
    <property type="molecule type" value="Genomic_DNA"/>
</dbReference>
<dbReference type="PANTHER" id="PTHR37849:SF1">
    <property type="entry name" value="YALI0E11605P"/>
    <property type="match status" value="1"/>
</dbReference>
<dbReference type="PANTHER" id="PTHR37849">
    <property type="entry name" value="YALI0E11605P"/>
    <property type="match status" value="1"/>
</dbReference>
<keyword evidence="4" id="KW-1185">Reference proteome</keyword>
<evidence type="ECO:0000256" key="1">
    <source>
        <dbReference type="SAM" id="Coils"/>
    </source>
</evidence>
<organism evidence="3 4">
    <name type="scientific">Basidiobolus ranarum</name>
    <dbReference type="NCBI Taxonomy" id="34480"/>
    <lineage>
        <taxon>Eukaryota</taxon>
        <taxon>Fungi</taxon>
        <taxon>Fungi incertae sedis</taxon>
        <taxon>Zoopagomycota</taxon>
        <taxon>Entomophthoromycotina</taxon>
        <taxon>Basidiobolomycetes</taxon>
        <taxon>Basidiobolales</taxon>
        <taxon>Basidiobolaceae</taxon>
        <taxon>Basidiobolus</taxon>
    </lineage>
</organism>
<accession>A0ABR2WN97</accession>
<keyword evidence="2" id="KW-0812">Transmembrane</keyword>
<gene>
    <name evidence="3" type="ORF">K7432_010719</name>
</gene>
<feature type="coiled-coil region" evidence="1">
    <location>
        <begin position="84"/>
        <end position="111"/>
    </location>
</feature>
<protein>
    <submittedName>
        <fullName evidence="3">Uncharacterized protein</fullName>
    </submittedName>
</protein>
<name>A0ABR2WN97_9FUNG</name>
<feature type="transmembrane region" description="Helical" evidence="2">
    <location>
        <begin position="48"/>
        <end position="66"/>
    </location>
</feature>
<evidence type="ECO:0000313" key="3">
    <source>
        <dbReference type="EMBL" id="KAK9763003.1"/>
    </source>
</evidence>
<keyword evidence="2" id="KW-1133">Transmembrane helix</keyword>
<keyword evidence="2" id="KW-0472">Membrane</keyword>
<comment type="caution">
    <text evidence="3">The sequence shown here is derived from an EMBL/GenBank/DDBJ whole genome shotgun (WGS) entry which is preliminary data.</text>
</comment>
<evidence type="ECO:0000313" key="4">
    <source>
        <dbReference type="Proteomes" id="UP001479436"/>
    </source>
</evidence>
<keyword evidence="1" id="KW-0175">Coiled coil</keyword>
<reference evidence="3 4" key="1">
    <citation type="submission" date="2023-04" db="EMBL/GenBank/DDBJ databases">
        <title>Genome of Basidiobolus ranarum AG-B5.</title>
        <authorList>
            <person name="Stajich J.E."/>
            <person name="Carter-House D."/>
            <person name="Gryganskyi A."/>
        </authorList>
    </citation>
    <scope>NUCLEOTIDE SEQUENCE [LARGE SCALE GENOMIC DNA]</scope>
    <source>
        <strain evidence="3 4">AG-B5</strain>
    </source>
</reference>
<proteinExistence type="predicted"/>
<evidence type="ECO:0000256" key="2">
    <source>
        <dbReference type="SAM" id="Phobius"/>
    </source>
</evidence>
<dbReference type="Proteomes" id="UP001479436">
    <property type="component" value="Unassembled WGS sequence"/>
</dbReference>
<sequence>MNILRQTSMNSIRRFTTSTLLREQSGFAERAVPEIVVKKKVGAFRGGLMGLLLGVTTAGGIGYYYLLDEYHSASALLLKSVDELHNSTNKVREYAKKIERVEKELSDLKGISATSKDIEKVHSDLKQLYEIVQSEHEELKGHVTGIELDVQSFKTRSEASQ</sequence>